<sequence length="161" mass="17885">MRAVLSIGSNMDDRRRLLRTVYDDFRDELVAASQVYSTPPWGVTDQDEFLNAVLIVEVNATPLELLRRGQALEDAAERVRVRRWGPRTLDVDVVQIDGLTSDDPVLTLPHPHAHHRGFVLVPWLDADPAAELDGTPVAELLTRLGEAEIAAITPVMGFDNL</sequence>
<dbReference type="InterPro" id="IPR035907">
    <property type="entry name" value="Hppk_sf"/>
</dbReference>
<keyword evidence="8" id="KW-0289">Folate biosynthesis</keyword>
<dbReference type="PROSITE" id="PS00794">
    <property type="entry name" value="HPPK"/>
    <property type="match status" value="1"/>
</dbReference>
<dbReference type="NCBIfam" id="TIGR01498">
    <property type="entry name" value="folK"/>
    <property type="match status" value="1"/>
</dbReference>
<accession>A0ABU1ZZF6</accession>
<feature type="domain" description="7,8-dihydro-6-hydroxymethylpterin-pyrophosphokinase" evidence="9">
    <location>
        <begin position="83"/>
        <end position="94"/>
    </location>
</feature>
<evidence type="ECO:0000256" key="7">
    <source>
        <dbReference type="ARBA" id="ARBA00022840"/>
    </source>
</evidence>
<dbReference type="GO" id="GO:0003848">
    <property type="term" value="F:2-amino-4-hydroxy-6-hydroxymethyldihydropteridine diphosphokinase activity"/>
    <property type="evidence" value="ECO:0007669"/>
    <property type="project" value="UniProtKB-EC"/>
</dbReference>
<protein>
    <recommendedName>
        <fullName evidence="3">2-amino-4-hydroxy-6-hydroxymethyldihydropteridine diphosphokinase</fullName>
        <ecNumber evidence="3">2.7.6.3</ecNumber>
    </recommendedName>
</protein>
<keyword evidence="5" id="KW-0547">Nucleotide-binding</keyword>
<evidence type="ECO:0000313" key="10">
    <source>
        <dbReference type="EMBL" id="MDR7330306.1"/>
    </source>
</evidence>
<gene>
    <name evidence="10" type="ORF">J2S39_001982</name>
</gene>
<dbReference type="InterPro" id="IPR000550">
    <property type="entry name" value="Hppk"/>
</dbReference>
<evidence type="ECO:0000256" key="6">
    <source>
        <dbReference type="ARBA" id="ARBA00022777"/>
    </source>
</evidence>
<dbReference type="RefSeq" id="WP_290195857.1">
    <property type="nucleotide sequence ID" value="NZ_CP047654.1"/>
</dbReference>
<keyword evidence="4 10" id="KW-0808">Transferase</keyword>
<keyword evidence="6" id="KW-0418">Kinase</keyword>
<dbReference type="Proteomes" id="UP001180840">
    <property type="component" value="Unassembled WGS sequence"/>
</dbReference>
<evidence type="ECO:0000256" key="3">
    <source>
        <dbReference type="ARBA" id="ARBA00013253"/>
    </source>
</evidence>
<dbReference type="CDD" id="cd00483">
    <property type="entry name" value="HPPK"/>
    <property type="match status" value="1"/>
</dbReference>
<keyword evidence="7" id="KW-0067">ATP-binding</keyword>
<evidence type="ECO:0000256" key="1">
    <source>
        <dbReference type="ARBA" id="ARBA00000198"/>
    </source>
</evidence>
<dbReference type="Pfam" id="PF01288">
    <property type="entry name" value="HPPK"/>
    <property type="match status" value="1"/>
</dbReference>
<name>A0ABU1ZZF6_9CORY</name>
<comment type="caution">
    <text evidence="10">The sequence shown here is derived from an EMBL/GenBank/DDBJ whole genome shotgun (WGS) entry which is preliminary data.</text>
</comment>
<evidence type="ECO:0000256" key="2">
    <source>
        <dbReference type="ARBA" id="ARBA00005051"/>
    </source>
</evidence>
<evidence type="ECO:0000256" key="5">
    <source>
        <dbReference type="ARBA" id="ARBA00022741"/>
    </source>
</evidence>
<dbReference type="SUPFAM" id="SSF55083">
    <property type="entry name" value="6-hydroxymethyl-7,8-dihydropterin pyrophosphokinase, HPPK"/>
    <property type="match status" value="1"/>
</dbReference>
<evidence type="ECO:0000259" key="9">
    <source>
        <dbReference type="PROSITE" id="PS00794"/>
    </source>
</evidence>
<keyword evidence="11" id="KW-1185">Reference proteome</keyword>
<dbReference type="Gene3D" id="3.30.70.560">
    <property type="entry name" value="7,8-Dihydro-6-hydroxymethylpterin-pyrophosphokinase HPPK"/>
    <property type="match status" value="1"/>
</dbReference>
<organism evidence="10 11">
    <name type="scientific">Corynebacterium guangdongense</name>
    <dbReference type="NCBI Taxonomy" id="1783348"/>
    <lineage>
        <taxon>Bacteria</taxon>
        <taxon>Bacillati</taxon>
        <taxon>Actinomycetota</taxon>
        <taxon>Actinomycetes</taxon>
        <taxon>Mycobacteriales</taxon>
        <taxon>Corynebacteriaceae</taxon>
        <taxon>Corynebacterium</taxon>
    </lineage>
</organism>
<comment type="catalytic activity">
    <reaction evidence="1">
        <text>6-hydroxymethyl-7,8-dihydropterin + ATP = (7,8-dihydropterin-6-yl)methyl diphosphate + AMP + H(+)</text>
        <dbReference type="Rhea" id="RHEA:11412"/>
        <dbReference type="ChEBI" id="CHEBI:15378"/>
        <dbReference type="ChEBI" id="CHEBI:30616"/>
        <dbReference type="ChEBI" id="CHEBI:44841"/>
        <dbReference type="ChEBI" id="CHEBI:72950"/>
        <dbReference type="ChEBI" id="CHEBI:456215"/>
        <dbReference type="EC" id="2.7.6.3"/>
    </reaction>
</comment>
<evidence type="ECO:0000256" key="8">
    <source>
        <dbReference type="ARBA" id="ARBA00022909"/>
    </source>
</evidence>
<dbReference type="PANTHER" id="PTHR43071">
    <property type="entry name" value="2-AMINO-4-HYDROXY-6-HYDROXYMETHYLDIHYDROPTERIDINE PYROPHOSPHOKINASE"/>
    <property type="match status" value="1"/>
</dbReference>
<comment type="pathway">
    <text evidence="2">Cofactor biosynthesis; tetrahydrofolate biosynthesis; 2-amino-4-hydroxy-6-hydroxymethyl-7,8-dihydropteridine diphosphate from 7,8-dihydroneopterin triphosphate: step 4/4.</text>
</comment>
<dbReference type="EC" id="2.7.6.3" evidence="3"/>
<reference evidence="10" key="1">
    <citation type="submission" date="2023-07" db="EMBL/GenBank/DDBJ databases">
        <title>Sequencing the genomes of 1000 actinobacteria strains.</title>
        <authorList>
            <person name="Klenk H.-P."/>
        </authorList>
    </citation>
    <scope>NUCLEOTIDE SEQUENCE</scope>
    <source>
        <strain evidence="10">DSM 107476</strain>
    </source>
</reference>
<evidence type="ECO:0000313" key="11">
    <source>
        <dbReference type="Proteomes" id="UP001180840"/>
    </source>
</evidence>
<proteinExistence type="predicted"/>
<dbReference type="PANTHER" id="PTHR43071:SF1">
    <property type="entry name" value="2-AMINO-4-HYDROXY-6-HYDROXYMETHYLDIHYDROPTERIDINE PYROPHOSPHOKINASE"/>
    <property type="match status" value="1"/>
</dbReference>
<dbReference type="EMBL" id="JAVDXZ010000001">
    <property type="protein sequence ID" value="MDR7330306.1"/>
    <property type="molecule type" value="Genomic_DNA"/>
</dbReference>
<evidence type="ECO:0000256" key="4">
    <source>
        <dbReference type="ARBA" id="ARBA00022679"/>
    </source>
</evidence>